<dbReference type="CDD" id="cd07101">
    <property type="entry name" value="ALDH_SSADH2_GabD2"/>
    <property type="match status" value="1"/>
</dbReference>
<dbReference type="AlphaFoldDB" id="X0PM99"/>
<evidence type="ECO:0000256" key="3">
    <source>
        <dbReference type="ARBA" id="ARBA00023002"/>
    </source>
</evidence>
<dbReference type="InterPro" id="IPR029510">
    <property type="entry name" value="Ald_DH_CS_GLU"/>
</dbReference>
<evidence type="ECO:0000313" key="9">
    <source>
        <dbReference type="EMBL" id="GAF43563.1"/>
    </source>
</evidence>
<feature type="domain" description="Aldehyde dehydrogenase" evidence="8">
    <location>
        <begin position="26"/>
        <end position="481"/>
    </location>
</feature>
<evidence type="ECO:0000313" key="10">
    <source>
        <dbReference type="Proteomes" id="UP000019491"/>
    </source>
</evidence>
<dbReference type="OrthoDB" id="6882680at2"/>
<gene>
    <name evidence="9" type="ORF">RW1_007_02280</name>
</gene>
<name>X0PM99_RHOWR</name>
<dbReference type="GO" id="GO:0036243">
    <property type="term" value="F:succinate-semialdehyde dehydrogenase (NADP+) activity"/>
    <property type="evidence" value="ECO:0007669"/>
    <property type="project" value="UniProtKB-EC"/>
</dbReference>
<evidence type="ECO:0000256" key="5">
    <source>
        <dbReference type="ARBA" id="ARBA00048559"/>
    </source>
</evidence>
<accession>X0PM99</accession>
<evidence type="ECO:0000256" key="7">
    <source>
        <dbReference type="RuleBase" id="RU003345"/>
    </source>
</evidence>
<keyword evidence="3 7" id="KW-0560">Oxidoreductase</keyword>
<dbReference type="InterPro" id="IPR016163">
    <property type="entry name" value="Ald_DH_C"/>
</dbReference>
<keyword evidence="2" id="KW-0521">NADP</keyword>
<evidence type="ECO:0000256" key="6">
    <source>
        <dbReference type="PROSITE-ProRule" id="PRU10007"/>
    </source>
</evidence>
<comment type="catalytic activity">
    <reaction evidence="5">
        <text>succinate semialdehyde + NADP(+) + H2O = succinate + NADPH + 2 H(+)</text>
        <dbReference type="Rhea" id="RHEA:13213"/>
        <dbReference type="ChEBI" id="CHEBI:15377"/>
        <dbReference type="ChEBI" id="CHEBI:15378"/>
        <dbReference type="ChEBI" id="CHEBI:30031"/>
        <dbReference type="ChEBI" id="CHEBI:57706"/>
        <dbReference type="ChEBI" id="CHEBI:57783"/>
        <dbReference type="ChEBI" id="CHEBI:58349"/>
        <dbReference type="EC" id="1.2.1.79"/>
    </reaction>
</comment>
<dbReference type="Gene3D" id="3.40.605.10">
    <property type="entry name" value="Aldehyde Dehydrogenase, Chain A, domain 1"/>
    <property type="match status" value="1"/>
</dbReference>
<dbReference type="RefSeq" id="WP_037228404.1">
    <property type="nucleotide sequence ID" value="NZ_BAWF01000007.1"/>
</dbReference>
<dbReference type="Proteomes" id="UP000019491">
    <property type="component" value="Unassembled WGS sequence"/>
</dbReference>
<sequence>MPVPTAATFARLADLIAIPDAADRPTRSVVEAFTGKELATVPVGTAQDAKDAIARARVAQKEWATRPVTERAAIFHRYRDLVLENRDALMDMAQAETGKSRAAAQEEILDISMTARHYARVAPKLLRPRRMSGMLPGLTKTVVRYQPKGVVGVISPWNYPMTLAVSDAVAALLAGNAVVLKPDSQTPYCALACVDLLYQAGLPRDLFAVVPGPGSVVGTALVENTEYLMFTGSSATGQLLAEQAGRRLIGFSAELGGKNPMIVTAGVNLREVTDAAVRACYSNSGQLCISIERIYVEESIAPEFTRMFGERVRNMKLGAGYDFGIEMGSLVSEAQVKAVSSHVDDAVVKGATVVAGGKARPDLGPLFYEPTVLTGVPEDAECYRDETFGPLVSIYPVADVDEAIERANDTEYGLNASVWAGTKAEGEAIAARIHAGTVNVDEGYAPAWGSTGAPMGGMGVSGVGRRHGDDGLLKYTEPQTIATTRILNLGGPRGLSPKVWAKIMPPFVKALQWIPGR</sequence>
<evidence type="ECO:0000256" key="4">
    <source>
        <dbReference type="ARBA" id="ARBA00039122"/>
    </source>
</evidence>
<dbReference type="Gene3D" id="3.40.309.10">
    <property type="entry name" value="Aldehyde Dehydrogenase, Chain A, domain 2"/>
    <property type="match status" value="1"/>
</dbReference>
<comment type="caution">
    <text evidence="9">The sequence shown here is derived from an EMBL/GenBank/DDBJ whole genome shotgun (WGS) entry which is preliminary data.</text>
</comment>
<feature type="active site" evidence="6">
    <location>
        <position position="254"/>
    </location>
</feature>
<dbReference type="FunFam" id="3.40.605.10:FF:000010">
    <property type="entry name" value="N-succinylglutamate 5-semialdehyde dehydrogenase"/>
    <property type="match status" value="1"/>
</dbReference>
<proteinExistence type="inferred from homology"/>
<dbReference type="InterPro" id="IPR016161">
    <property type="entry name" value="Ald_DH/histidinol_DH"/>
</dbReference>
<protein>
    <recommendedName>
        <fullName evidence="4">succinate-semialdehyde dehydrogenase (NADP(+))</fullName>
        <ecNumber evidence="4">1.2.1.79</ecNumber>
    </recommendedName>
</protein>
<evidence type="ECO:0000256" key="1">
    <source>
        <dbReference type="ARBA" id="ARBA00009986"/>
    </source>
</evidence>
<dbReference type="PROSITE" id="PS00687">
    <property type="entry name" value="ALDEHYDE_DEHYDR_GLU"/>
    <property type="match status" value="1"/>
</dbReference>
<evidence type="ECO:0000259" key="8">
    <source>
        <dbReference type="Pfam" id="PF00171"/>
    </source>
</evidence>
<dbReference type="FunFam" id="3.40.309.10:FF:000009">
    <property type="entry name" value="Aldehyde dehydrogenase A"/>
    <property type="match status" value="1"/>
</dbReference>
<dbReference type="SUPFAM" id="SSF53720">
    <property type="entry name" value="ALDH-like"/>
    <property type="match status" value="1"/>
</dbReference>
<organism evidence="9 10">
    <name type="scientific">Rhodococcus wratislaviensis NBRC 100605</name>
    <dbReference type="NCBI Taxonomy" id="1219028"/>
    <lineage>
        <taxon>Bacteria</taxon>
        <taxon>Bacillati</taxon>
        <taxon>Actinomycetota</taxon>
        <taxon>Actinomycetes</taxon>
        <taxon>Mycobacteriales</taxon>
        <taxon>Nocardiaceae</taxon>
        <taxon>Rhodococcus</taxon>
    </lineage>
</organism>
<dbReference type="PANTHER" id="PTHR11699">
    <property type="entry name" value="ALDEHYDE DEHYDROGENASE-RELATED"/>
    <property type="match status" value="1"/>
</dbReference>
<dbReference type="InterPro" id="IPR016162">
    <property type="entry name" value="Ald_DH_N"/>
</dbReference>
<comment type="similarity">
    <text evidence="1 7">Belongs to the aldehyde dehydrogenase family.</text>
</comment>
<reference evidence="9 10" key="1">
    <citation type="submission" date="2014-02" db="EMBL/GenBank/DDBJ databases">
        <title>Whole genome shotgun sequence of Rhodococcus wratislaviensis NBRC 100605.</title>
        <authorList>
            <person name="Hosoyama A."/>
            <person name="Tsuchikane K."/>
            <person name="Yoshida I."/>
            <person name="Ohji S."/>
            <person name="Ichikawa N."/>
            <person name="Yamazoe A."/>
            <person name="Fujita N."/>
        </authorList>
    </citation>
    <scope>NUCLEOTIDE SEQUENCE [LARGE SCALE GENOMIC DNA]</scope>
    <source>
        <strain evidence="9 10">NBRC 100605</strain>
    </source>
</reference>
<keyword evidence="10" id="KW-1185">Reference proteome</keyword>
<evidence type="ECO:0000256" key="2">
    <source>
        <dbReference type="ARBA" id="ARBA00022857"/>
    </source>
</evidence>
<dbReference type="EC" id="1.2.1.79" evidence="4"/>
<dbReference type="Pfam" id="PF00171">
    <property type="entry name" value="Aldedh"/>
    <property type="match status" value="1"/>
</dbReference>
<dbReference type="EMBL" id="BAWF01000007">
    <property type="protein sequence ID" value="GAF43563.1"/>
    <property type="molecule type" value="Genomic_DNA"/>
</dbReference>
<dbReference type="NCBIfam" id="NF006916">
    <property type="entry name" value="PRK09407.1"/>
    <property type="match status" value="1"/>
</dbReference>
<dbReference type="InterPro" id="IPR015590">
    <property type="entry name" value="Aldehyde_DH_dom"/>
</dbReference>